<gene>
    <name evidence="3" type="ORF">BCR15_07625</name>
</gene>
<dbReference type="EMBL" id="MBQD01000024">
    <property type="protein sequence ID" value="OCL31919.1"/>
    <property type="molecule type" value="Genomic_DNA"/>
</dbReference>
<keyword evidence="3" id="KW-0808">Transferase</keyword>
<organism evidence="3 4">
    <name type="scientific">Tessaracoccus lapidicaptus</name>
    <dbReference type="NCBI Taxonomy" id="1427523"/>
    <lineage>
        <taxon>Bacteria</taxon>
        <taxon>Bacillati</taxon>
        <taxon>Actinomycetota</taxon>
        <taxon>Actinomycetes</taxon>
        <taxon>Propionibacteriales</taxon>
        <taxon>Propionibacteriaceae</taxon>
        <taxon>Tessaracoccus</taxon>
    </lineage>
</organism>
<accession>A0A1C0AIJ5</accession>
<dbReference type="InterPro" id="IPR027795">
    <property type="entry name" value="CASTOR_ACT_dom"/>
</dbReference>
<dbReference type="AlphaFoldDB" id="A0A1C0AIJ5"/>
<protein>
    <submittedName>
        <fullName evidence="3">Acetyltransferase</fullName>
    </submittedName>
</protein>
<dbReference type="Pfam" id="PF13840">
    <property type="entry name" value="ACT_7"/>
    <property type="match status" value="1"/>
</dbReference>
<evidence type="ECO:0000313" key="4">
    <source>
        <dbReference type="Proteomes" id="UP000093501"/>
    </source>
</evidence>
<sequence>MNQAQAHLPTLLATLAPAVRPGRYVFVTSDGGRGVDDALASVVEEEGLSLLLRQDDADALGLDYDYVAGWITLTVHSALDAVGLTAAVSGALAESGISCNVIAGRHHDHLLVPLHRVDDALAVLVSLSLG</sequence>
<keyword evidence="4" id="KW-1185">Reference proteome</keyword>
<dbReference type="PANTHER" id="PTHR39199:SF1">
    <property type="entry name" value="BLR5128 PROTEIN"/>
    <property type="match status" value="1"/>
</dbReference>
<dbReference type="Gene3D" id="3.30.2130.10">
    <property type="entry name" value="VC0802-like"/>
    <property type="match status" value="1"/>
</dbReference>
<dbReference type="RefSeq" id="WP_068752268.1">
    <property type="nucleotide sequence ID" value="NZ_LR214441.1"/>
</dbReference>
<reference evidence="4" key="1">
    <citation type="submission" date="2016-07" db="EMBL/GenBank/DDBJ databases">
        <authorList>
            <person name="Florea S."/>
            <person name="Webb J.S."/>
            <person name="Jaromczyk J."/>
            <person name="Schardl C.L."/>
        </authorList>
    </citation>
    <scope>NUCLEOTIDE SEQUENCE [LARGE SCALE GENOMIC DNA]</scope>
    <source>
        <strain evidence="4">IPBSL-7</strain>
    </source>
</reference>
<name>A0A1C0AIJ5_9ACTN</name>
<feature type="domain" description="CASTOR ACT" evidence="2">
    <location>
        <begin position="69"/>
        <end position="124"/>
    </location>
</feature>
<evidence type="ECO:0000313" key="3">
    <source>
        <dbReference type="EMBL" id="OCL31919.1"/>
    </source>
</evidence>
<dbReference type="Pfam" id="PF10000">
    <property type="entry name" value="ACT_3"/>
    <property type="match status" value="1"/>
</dbReference>
<dbReference type="Proteomes" id="UP000093501">
    <property type="component" value="Unassembled WGS sequence"/>
</dbReference>
<feature type="domain" description="DUF2241" evidence="1">
    <location>
        <begin position="7"/>
        <end position="68"/>
    </location>
</feature>
<dbReference type="InterPro" id="IPR045865">
    <property type="entry name" value="ACT-like_dom_sf"/>
</dbReference>
<evidence type="ECO:0000259" key="2">
    <source>
        <dbReference type="Pfam" id="PF13840"/>
    </source>
</evidence>
<dbReference type="GO" id="GO:0016740">
    <property type="term" value="F:transferase activity"/>
    <property type="evidence" value="ECO:0007669"/>
    <property type="project" value="UniProtKB-KW"/>
</dbReference>
<comment type="caution">
    <text evidence="3">The sequence shown here is derived from an EMBL/GenBank/DDBJ whole genome shotgun (WGS) entry which is preliminary data.</text>
</comment>
<dbReference type="PANTHER" id="PTHR39199">
    <property type="entry name" value="BLR5128 PROTEIN"/>
    <property type="match status" value="1"/>
</dbReference>
<dbReference type="InterPro" id="IPR018717">
    <property type="entry name" value="DUF2241"/>
</dbReference>
<evidence type="ECO:0000259" key="1">
    <source>
        <dbReference type="Pfam" id="PF10000"/>
    </source>
</evidence>
<proteinExistence type="predicted"/>
<dbReference type="SUPFAM" id="SSF55021">
    <property type="entry name" value="ACT-like"/>
    <property type="match status" value="2"/>
</dbReference>